<dbReference type="Proteomes" id="UP001165085">
    <property type="component" value="Unassembled WGS sequence"/>
</dbReference>
<dbReference type="EMBL" id="BRXY01000084">
    <property type="protein sequence ID" value="GMH63477.1"/>
    <property type="molecule type" value="Genomic_DNA"/>
</dbReference>
<evidence type="ECO:0000259" key="5">
    <source>
        <dbReference type="Pfam" id="PF01416"/>
    </source>
</evidence>
<comment type="caution">
    <text evidence="6">The sequence shown here is derived from an EMBL/GenBank/DDBJ whole genome shotgun (WGS) entry which is preliminary data.</text>
</comment>
<comment type="catalytic activity">
    <reaction evidence="4">
        <text>uridine(38/39/40) in tRNA = pseudouridine(38/39/40) in tRNA</text>
        <dbReference type="Rhea" id="RHEA:22376"/>
        <dbReference type="Rhea" id="RHEA-COMP:10085"/>
        <dbReference type="Rhea" id="RHEA-COMP:10087"/>
        <dbReference type="ChEBI" id="CHEBI:65314"/>
        <dbReference type="ChEBI" id="CHEBI:65315"/>
        <dbReference type="EC" id="5.4.99.12"/>
    </reaction>
</comment>
<keyword evidence="3 4" id="KW-0413">Isomerase</keyword>
<keyword evidence="2 4" id="KW-0819">tRNA processing</keyword>
<dbReference type="Pfam" id="PF01416">
    <property type="entry name" value="PseudoU_synth_1"/>
    <property type="match status" value="1"/>
</dbReference>
<dbReference type="InterPro" id="IPR020097">
    <property type="entry name" value="PsdUridine_synth_TruA_a/b_dom"/>
</dbReference>
<accession>A0A9W7A023</accession>
<keyword evidence="7" id="KW-1185">Reference proteome</keyword>
<evidence type="ECO:0000256" key="3">
    <source>
        <dbReference type="ARBA" id="ARBA00023235"/>
    </source>
</evidence>
<dbReference type="EC" id="5.4.99.12" evidence="4"/>
<dbReference type="InterPro" id="IPR020103">
    <property type="entry name" value="PsdUridine_synth_cat_dom_sf"/>
</dbReference>
<sequence>MRTVASLVEGKHDFARFQAKGGDQKGSVRTIYRCEIEETGGGGVLLLIEGDGFLYKMVRILAGSILSVGMGLREAVDIKRALDDDIDGEGGSVAVGPTLPPERLVLEHIEY</sequence>
<dbReference type="OrthoDB" id="271910at2759"/>
<dbReference type="Gene3D" id="3.30.70.660">
    <property type="entry name" value="Pseudouridine synthase I, catalytic domain, C-terminal subdomain"/>
    <property type="match status" value="1"/>
</dbReference>
<evidence type="ECO:0000256" key="2">
    <source>
        <dbReference type="ARBA" id="ARBA00022694"/>
    </source>
</evidence>
<dbReference type="InterPro" id="IPR001406">
    <property type="entry name" value="PsdUridine_synth_TruA"/>
</dbReference>
<comment type="similarity">
    <text evidence="1 4">Belongs to the tRNA pseudouridine synthase TruA family.</text>
</comment>
<dbReference type="AlphaFoldDB" id="A0A9W7A023"/>
<name>A0A9W7A023_9STRA</name>
<dbReference type="PANTHER" id="PTHR11142:SF0">
    <property type="entry name" value="TRNA PSEUDOURIDINE SYNTHASE-LIKE 1"/>
    <property type="match status" value="1"/>
</dbReference>
<evidence type="ECO:0000256" key="1">
    <source>
        <dbReference type="ARBA" id="ARBA00009375"/>
    </source>
</evidence>
<feature type="domain" description="Pseudouridine synthase I TruA alpha/beta" evidence="5">
    <location>
        <begin position="5"/>
        <end position="111"/>
    </location>
</feature>
<evidence type="ECO:0000256" key="4">
    <source>
        <dbReference type="RuleBase" id="RU003792"/>
    </source>
</evidence>
<dbReference type="GO" id="GO:0160147">
    <property type="term" value="F:tRNA pseudouridine(38-40) synthase activity"/>
    <property type="evidence" value="ECO:0007669"/>
    <property type="project" value="UniProtKB-EC"/>
</dbReference>
<dbReference type="InterPro" id="IPR020095">
    <property type="entry name" value="PsdUridine_synth_TruA_C"/>
</dbReference>
<organism evidence="6 7">
    <name type="scientific">Triparma strigata</name>
    <dbReference type="NCBI Taxonomy" id="1606541"/>
    <lineage>
        <taxon>Eukaryota</taxon>
        <taxon>Sar</taxon>
        <taxon>Stramenopiles</taxon>
        <taxon>Ochrophyta</taxon>
        <taxon>Bolidophyceae</taxon>
        <taxon>Parmales</taxon>
        <taxon>Triparmaceae</taxon>
        <taxon>Triparma</taxon>
    </lineage>
</organism>
<dbReference type="PANTHER" id="PTHR11142">
    <property type="entry name" value="PSEUDOURIDYLATE SYNTHASE"/>
    <property type="match status" value="1"/>
</dbReference>
<proteinExistence type="inferred from homology"/>
<protein>
    <recommendedName>
        <fullName evidence="4">tRNA pseudouridine synthase</fullName>
        <ecNumber evidence="4">5.4.99.12</ecNumber>
    </recommendedName>
</protein>
<evidence type="ECO:0000313" key="7">
    <source>
        <dbReference type="Proteomes" id="UP001165085"/>
    </source>
</evidence>
<reference evidence="7" key="1">
    <citation type="journal article" date="2023" name="Commun. Biol.">
        <title>Genome analysis of Parmales, the sister group of diatoms, reveals the evolutionary specialization of diatoms from phago-mixotrophs to photoautotrophs.</title>
        <authorList>
            <person name="Ban H."/>
            <person name="Sato S."/>
            <person name="Yoshikawa S."/>
            <person name="Yamada K."/>
            <person name="Nakamura Y."/>
            <person name="Ichinomiya M."/>
            <person name="Sato N."/>
            <person name="Blanc-Mathieu R."/>
            <person name="Endo H."/>
            <person name="Kuwata A."/>
            <person name="Ogata H."/>
        </authorList>
    </citation>
    <scope>NUCLEOTIDE SEQUENCE [LARGE SCALE GENOMIC DNA]</scope>
    <source>
        <strain evidence="7">NIES 3701</strain>
    </source>
</reference>
<dbReference type="SUPFAM" id="SSF55120">
    <property type="entry name" value="Pseudouridine synthase"/>
    <property type="match status" value="1"/>
</dbReference>
<evidence type="ECO:0000313" key="6">
    <source>
        <dbReference type="EMBL" id="GMH63477.1"/>
    </source>
</evidence>
<gene>
    <name evidence="6" type="ORF">TrST_g1641</name>
</gene>
<dbReference type="GO" id="GO:0003723">
    <property type="term" value="F:RNA binding"/>
    <property type="evidence" value="ECO:0007669"/>
    <property type="project" value="InterPro"/>
</dbReference>
<dbReference type="GO" id="GO:0031119">
    <property type="term" value="P:tRNA pseudouridine synthesis"/>
    <property type="evidence" value="ECO:0007669"/>
    <property type="project" value="TreeGrafter"/>
</dbReference>